<dbReference type="Pfam" id="PF08263">
    <property type="entry name" value="LRRNT_2"/>
    <property type="match status" value="1"/>
</dbReference>
<protein>
    <recommendedName>
        <fullName evidence="4">Leucine-rich repeat-containing N-terminal plant-type domain-containing protein</fullName>
    </recommendedName>
</protein>
<keyword evidence="6" id="KW-1185">Reference proteome</keyword>
<dbReference type="InterPro" id="IPR001611">
    <property type="entry name" value="Leu-rich_rpt"/>
</dbReference>
<reference evidence="5" key="5">
    <citation type="journal article" date="2021" name="G3 (Bethesda)">
        <title>Aegilops tauschii genome assembly Aet v5.0 features greater sequence contiguity and improved annotation.</title>
        <authorList>
            <person name="Wang L."/>
            <person name="Zhu T."/>
            <person name="Rodriguez J.C."/>
            <person name="Deal K.R."/>
            <person name="Dubcovsky J."/>
            <person name="McGuire P.E."/>
            <person name="Lux T."/>
            <person name="Spannagl M."/>
            <person name="Mayer K.F.X."/>
            <person name="Baldrich P."/>
            <person name="Meyers B.C."/>
            <person name="Huo N."/>
            <person name="Gu Y.Q."/>
            <person name="Zhou H."/>
            <person name="Devos K.M."/>
            <person name="Bennetzen J.L."/>
            <person name="Unver T."/>
            <person name="Budak H."/>
            <person name="Gulick P.J."/>
            <person name="Galiba G."/>
            <person name="Kalapos B."/>
            <person name="Nelson D.R."/>
            <person name="Li P."/>
            <person name="You F.M."/>
            <person name="Luo M.C."/>
            <person name="Dvorak J."/>
        </authorList>
    </citation>
    <scope>NUCLEOTIDE SEQUENCE [LARGE SCALE GENOMIC DNA]</scope>
    <source>
        <strain evidence="5">cv. AL8/78</strain>
    </source>
</reference>
<evidence type="ECO:0000256" key="3">
    <source>
        <dbReference type="SAM" id="SignalP"/>
    </source>
</evidence>
<sequence>MLQVMETYPLAKLISLAFLLVLLPPGMALVPSLEEQAGALLAWKDTLESSPAQLQSWGRENNNSWPCSWHGIQCSKHRARHQEVITGISIQGLQLRGKLESLNFTALRTLTSIQLSNNQIRGSFPPALASSLPNLRHLMLQENELSGEIHFA</sequence>
<reference evidence="5" key="3">
    <citation type="journal article" date="2017" name="Nature">
        <title>Genome sequence of the progenitor of the wheat D genome Aegilops tauschii.</title>
        <authorList>
            <person name="Luo M.C."/>
            <person name="Gu Y.Q."/>
            <person name="Puiu D."/>
            <person name="Wang H."/>
            <person name="Twardziok S.O."/>
            <person name="Deal K.R."/>
            <person name="Huo N."/>
            <person name="Zhu T."/>
            <person name="Wang L."/>
            <person name="Wang Y."/>
            <person name="McGuire P.E."/>
            <person name="Liu S."/>
            <person name="Long H."/>
            <person name="Ramasamy R.K."/>
            <person name="Rodriguez J.C."/>
            <person name="Van S.L."/>
            <person name="Yuan L."/>
            <person name="Wang Z."/>
            <person name="Xia Z."/>
            <person name="Xiao L."/>
            <person name="Anderson O.D."/>
            <person name="Ouyang S."/>
            <person name="Liang Y."/>
            <person name="Zimin A.V."/>
            <person name="Pertea G."/>
            <person name="Qi P."/>
            <person name="Bennetzen J.L."/>
            <person name="Dai X."/>
            <person name="Dawson M.W."/>
            <person name="Muller H.G."/>
            <person name="Kugler K."/>
            <person name="Rivarola-Duarte L."/>
            <person name="Spannagl M."/>
            <person name="Mayer K.F.X."/>
            <person name="Lu F.H."/>
            <person name="Bevan M.W."/>
            <person name="Leroy P."/>
            <person name="Li P."/>
            <person name="You F.M."/>
            <person name="Sun Q."/>
            <person name="Liu Z."/>
            <person name="Lyons E."/>
            <person name="Wicker T."/>
            <person name="Salzberg S.L."/>
            <person name="Devos K.M."/>
            <person name="Dvorak J."/>
        </authorList>
    </citation>
    <scope>NUCLEOTIDE SEQUENCE [LARGE SCALE GENOMIC DNA]</scope>
    <source>
        <strain evidence="5">cv. AL8/78</strain>
    </source>
</reference>
<accession>A0A452ZSJ3</accession>
<dbReference type="InterPro" id="IPR013210">
    <property type="entry name" value="LRR_N_plant-typ"/>
</dbReference>
<dbReference type="AlphaFoldDB" id="A0A452ZSJ3"/>
<dbReference type="Proteomes" id="UP000015105">
    <property type="component" value="Chromosome 1D"/>
</dbReference>
<dbReference type="PANTHER" id="PTHR48010">
    <property type="entry name" value="OS05G0588300 PROTEIN"/>
    <property type="match status" value="1"/>
</dbReference>
<feature type="chain" id="PRO_5019405841" description="Leucine-rich repeat-containing N-terminal plant-type domain-containing protein" evidence="3">
    <location>
        <begin position="29"/>
        <end position="152"/>
    </location>
</feature>
<reference evidence="6" key="1">
    <citation type="journal article" date="2014" name="Science">
        <title>Ancient hybridizations among the ancestral genomes of bread wheat.</title>
        <authorList>
            <consortium name="International Wheat Genome Sequencing Consortium,"/>
            <person name="Marcussen T."/>
            <person name="Sandve S.R."/>
            <person name="Heier L."/>
            <person name="Spannagl M."/>
            <person name="Pfeifer M."/>
            <person name="Jakobsen K.S."/>
            <person name="Wulff B.B."/>
            <person name="Steuernagel B."/>
            <person name="Mayer K.F."/>
            <person name="Olsen O.A."/>
        </authorList>
    </citation>
    <scope>NUCLEOTIDE SEQUENCE [LARGE SCALE GENOMIC DNA]</scope>
    <source>
        <strain evidence="6">cv. AL8/78</strain>
    </source>
</reference>
<evidence type="ECO:0000313" key="6">
    <source>
        <dbReference type="Proteomes" id="UP000015105"/>
    </source>
</evidence>
<reference evidence="5" key="4">
    <citation type="submission" date="2019-03" db="UniProtKB">
        <authorList>
            <consortium name="EnsemblPlants"/>
        </authorList>
    </citation>
    <scope>IDENTIFICATION</scope>
</reference>
<reference evidence="6" key="2">
    <citation type="journal article" date="2017" name="Nat. Plants">
        <title>The Aegilops tauschii genome reveals multiple impacts of transposons.</title>
        <authorList>
            <person name="Zhao G."/>
            <person name="Zou C."/>
            <person name="Li K."/>
            <person name="Wang K."/>
            <person name="Li T."/>
            <person name="Gao L."/>
            <person name="Zhang X."/>
            <person name="Wang H."/>
            <person name="Yang Z."/>
            <person name="Liu X."/>
            <person name="Jiang W."/>
            <person name="Mao L."/>
            <person name="Kong X."/>
            <person name="Jiao Y."/>
            <person name="Jia J."/>
        </authorList>
    </citation>
    <scope>NUCLEOTIDE SEQUENCE [LARGE SCALE GENOMIC DNA]</scope>
    <source>
        <strain evidence="6">cv. AL8/78</strain>
    </source>
</reference>
<dbReference type="Pfam" id="PF00560">
    <property type="entry name" value="LRR_1"/>
    <property type="match status" value="1"/>
</dbReference>
<keyword evidence="3" id="KW-0732">Signal</keyword>
<proteinExistence type="predicted"/>
<name>A0A452ZSJ3_AEGTS</name>
<organism evidence="5 6">
    <name type="scientific">Aegilops tauschii subsp. strangulata</name>
    <name type="common">Goatgrass</name>
    <dbReference type="NCBI Taxonomy" id="200361"/>
    <lineage>
        <taxon>Eukaryota</taxon>
        <taxon>Viridiplantae</taxon>
        <taxon>Streptophyta</taxon>
        <taxon>Embryophyta</taxon>
        <taxon>Tracheophyta</taxon>
        <taxon>Spermatophyta</taxon>
        <taxon>Magnoliopsida</taxon>
        <taxon>Liliopsida</taxon>
        <taxon>Poales</taxon>
        <taxon>Poaceae</taxon>
        <taxon>BOP clade</taxon>
        <taxon>Pooideae</taxon>
        <taxon>Triticodae</taxon>
        <taxon>Triticeae</taxon>
        <taxon>Triticinae</taxon>
        <taxon>Aegilops</taxon>
    </lineage>
</organism>
<keyword evidence="2" id="KW-0677">Repeat</keyword>
<evidence type="ECO:0000256" key="2">
    <source>
        <dbReference type="ARBA" id="ARBA00022737"/>
    </source>
</evidence>
<dbReference type="SUPFAM" id="SSF52058">
    <property type="entry name" value="L domain-like"/>
    <property type="match status" value="1"/>
</dbReference>
<dbReference type="Gene3D" id="3.80.10.10">
    <property type="entry name" value="Ribonuclease Inhibitor"/>
    <property type="match status" value="1"/>
</dbReference>
<dbReference type="InterPro" id="IPR050994">
    <property type="entry name" value="At_inactive_RLKs"/>
</dbReference>
<dbReference type="PANTHER" id="PTHR48010:SF58">
    <property type="entry name" value="RECEPTOR PROTEIN KINASE-LIKE PROTEIN ZAR1"/>
    <property type="match status" value="1"/>
</dbReference>
<evidence type="ECO:0000313" key="5">
    <source>
        <dbReference type="EnsemblPlants" id="AET1Gv20901000.2"/>
    </source>
</evidence>
<feature type="signal peptide" evidence="3">
    <location>
        <begin position="1"/>
        <end position="28"/>
    </location>
</feature>
<feature type="domain" description="Leucine-rich repeat-containing N-terminal plant-type" evidence="4">
    <location>
        <begin position="34"/>
        <end position="75"/>
    </location>
</feature>
<dbReference type="EnsemblPlants" id="AET1Gv20901000.2">
    <property type="protein sequence ID" value="AET1Gv20901000.2"/>
    <property type="gene ID" value="AET1Gv20901000"/>
</dbReference>
<evidence type="ECO:0000259" key="4">
    <source>
        <dbReference type="Pfam" id="PF08263"/>
    </source>
</evidence>
<evidence type="ECO:0000256" key="1">
    <source>
        <dbReference type="ARBA" id="ARBA00022614"/>
    </source>
</evidence>
<dbReference type="InterPro" id="IPR032675">
    <property type="entry name" value="LRR_dom_sf"/>
</dbReference>
<keyword evidence="1" id="KW-0433">Leucine-rich repeat</keyword>
<dbReference type="Gramene" id="AET1Gv20901000.2">
    <property type="protein sequence ID" value="AET1Gv20901000.2"/>
    <property type="gene ID" value="AET1Gv20901000"/>
</dbReference>